<keyword evidence="3" id="KW-1185">Reference proteome</keyword>
<organism evidence="2 3">
    <name type="scientific">Pseudoscardovia radai</name>
    <dbReference type="NCBI Taxonomy" id="987066"/>
    <lineage>
        <taxon>Bacteria</taxon>
        <taxon>Bacillati</taxon>
        <taxon>Actinomycetota</taxon>
        <taxon>Actinomycetes</taxon>
        <taxon>Bifidobacteriales</taxon>
        <taxon>Bifidobacteriaceae</taxon>
        <taxon>Pseudoscardovia</taxon>
    </lineage>
</organism>
<evidence type="ECO:0000313" key="3">
    <source>
        <dbReference type="Proteomes" id="UP000216725"/>
    </source>
</evidence>
<evidence type="ECO:0000256" key="1">
    <source>
        <dbReference type="HAMAP-Rule" id="MF_01483"/>
    </source>
</evidence>
<keyword evidence="1" id="KW-0805">Transcription regulation</keyword>
<evidence type="ECO:0000313" key="2">
    <source>
        <dbReference type="EMBL" id="OZG53241.1"/>
    </source>
</evidence>
<dbReference type="GO" id="GO:0045893">
    <property type="term" value="P:positive regulation of DNA-templated transcription"/>
    <property type="evidence" value="ECO:0007669"/>
    <property type="project" value="UniProtKB-UniRule"/>
</dbReference>
<protein>
    <recommendedName>
        <fullName evidence="1">RNA polymerase-binding protein RbpA</fullName>
    </recommendedName>
</protein>
<dbReference type="Gene3D" id="2.20.28.270">
    <property type="entry name" value="RNA polymerase-binding protein A"/>
    <property type="match status" value="1"/>
</dbReference>
<keyword evidence="1" id="KW-0862">Zinc</keyword>
<dbReference type="Pfam" id="PF13397">
    <property type="entry name" value="RbpA"/>
    <property type="match status" value="1"/>
</dbReference>
<proteinExistence type="inferred from homology"/>
<dbReference type="GO" id="GO:0001000">
    <property type="term" value="F:bacterial-type RNA polymerase core enzyme binding"/>
    <property type="evidence" value="ECO:0007669"/>
    <property type="project" value="UniProtKB-UniRule"/>
</dbReference>
<comment type="caution">
    <text evidence="2">The sequence shown here is derived from an EMBL/GenBank/DDBJ whole genome shotgun (WGS) entry which is preliminary data.</text>
</comment>
<reference evidence="2 3" key="1">
    <citation type="journal article" date="2017" name="BMC Genomics">
        <title>Comparative genomic and phylogenomic analyses of the Bifidobacteriaceae family.</title>
        <authorList>
            <person name="Lugli G.A."/>
            <person name="Milani C."/>
            <person name="Turroni F."/>
            <person name="Duranti S."/>
            <person name="Mancabelli L."/>
            <person name="Mangifesta M."/>
            <person name="Ferrario C."/>
            <person name="Modesto M."/>
            <person name="Mattarelli P."/>
            <person name="Jiri K."/>
            <person name="van Sinderen D."/>
            <person name="Ventura M."/>
        </authorList>
    </citation>
    <scope>NUCLEOTIDE SEQUENCE [LARGE SCALE GENOMIC DNA]</scope>
    <source>
        <strain evidence="2 3">DSM 24742</strain>
    </source>
</reference>
<dbReference type="EMBL" id="MWWR01000002">
    <property type="protein sequence ID" value="OZG53241.1"/>
    <property type="molecule type" value="Genomic_DNA"/>
</dbReference>
<dbReference type="RefSeq" id="WP_094659868.1">
    <property type="nucleotide sequence ID" value="NZ_MWWR01000002.1"/>
</dbReference>
<comment type="subunit">
    <text evidence="1">Forms a complex with the RNAP catalytic core and with free principal sigma factors.</text>
</comment>
<dbReference type="AlphaFoldDB" id="A0A261F2B4"/>
<comment type="cofactor">
    <cofactor evidence="1">
        <name>Zn(2+)</name>
        <dbReference type="ChEBI" id="CHEBI:29105"/>
    </cofactor>
    <text evidence="1">Bind 1 Zn(2+) per subunit.</text>
</comment>
<comment type="function">
    <text evidence="1">Binds to RNA polymerase (RNAP), stimulating transcription from principal, but not alternative sigma factor promoters.</text>
</comment>
<keyword evidence="1" id="KW-0479">Metal-binding</keyword>
<name>A0A261F2B4_9BIFI</name>
<feature type="binding site" evidence="1">
    <location>
        <position position="58"/>
    </location>
    <ligand>
        <name>Zn(2+)</name>
        <dbReference type="ChEBI" id="CHEBI:29105"/>
    </ligand>
</feature>
<gene>
    <name evidence="1" type="primary">rbpA</name>
    <name evidence="2" type="ORF">PSRA_0048</name>
</gene>
<dbReference type="OrthoDB" id="3618415at2"/>
<feature type="binding site" evidence="1">
    <location>
        <position position="56"/>
    </location>
    <ligand>
        <name>Zn(2+)</name>
        <dbReference type="ChEBI" id="CHEBI:29105"/>
    </ligand>
</feature>
<dbReference type="InterPro" id="IPR025182">
    <property type="entry name" value="RNApol-bd_RbpA"/>
</dbReference>
<comment type="similarity">
    <text evidence="1">Belongs to the RNA polymerase-binding protein RbpA family.</text>
</comment>
<sequence length="115" mass="13327">MAERSLRGMSIGAKSLESDENVDLAPRQDYTYVCPDGHRTIIPFAQDAGIPDEWECRCGKTARLEGKDSSNADDLTKQVRSHWDMLMERRTEAELKELLEKRLKMHHDGWFPDYE</sequence>
<dbReference type="InterPro" id="IPR038638">
    <property type="entry name" value="RbpA_sf"/>
</dbReference>
<accession>A0A261F2B4</accession>
<dbReference type="Proteomes" id="UP000216725">
    <property type="component" value="Unassembled WGS sequence"/>
</dbReference>
<feature type="binding site" evidence="1">
    <location>
        <position position="34"/>
    </location>
    <ligand>
        <name>Zn(2+)</name>
        <dbReference type="ChEBI" id="CHEBI:29105"/>
    </ligand>
</feature>
<dbReference type="HAMAP" id="MF_01483">
    <property type="entry name" value="RbpA"/>
    <property type="match status" value="1"/>
</dbReference>
<keyword evidence="1" id="KW-0804">Transcription</keyword>
<feature type="binding site" evidence="1">
    <location>
        <position position="38"/>
    </location>
    <ligand>
        <name>Zn(2+)</name>
        <dbReference type="ChEBI" id="CHEBI:29105"/>
    </ligand>
</feature>
<dbReference type="GO" id="GO:0008270">
    <property type="term" value="F:zinc ion binding"/>
    <property type="evidence" value="ECO:0007669"/>
    <property type="project" value="UniProtKB-UniRule"/>
</dbReference>